<gene>
    <name evidence="1" type="ORF">UFOPK4061_01255</name>
</gene>
<sequence>MLKTAVRVCLAVAASVILLAPAASAAPSSGGTTFVLYIENRGIARIDNNAQGPDNGDLVHRELAISRTLKGPVIGVTYSQSEIIAYNPESKIDVRAVDIEDSLPGGWIFYRGVTQLPIGTLPQPGWTSTYAVIGGTGKFADARGVKRLTLLADGITFKAVITLVK</sequence>
<proteinExistence type="predicted"/>
<accession>A0A6J7QS79</accession>
<name>A0A6J7QS79_9ZZZZ</name>
<dbReference type="EMBL" id="CAFBPD010000229">
    <property type="protein sequence ID" value="CAB5018553.1"/>
    <property type="molecule type" value="Genomic_DNA"/>
</dbReference>
<reference evidence="1" key="1">
    <citation type="submission" date="2020-05" db="EMBL/GenBank/DDBJ databases">
        <authorList>
            <person name="Chiriac C."/>
            <person name="Salcher M."/>
            <person name="Ghai R."/>
            <person name="Kavagutti S V."/>
        </authorList>
    </citation>
    <scope>NUCLEOTIDE SEQUENCE</scope>
</reference>
<evidence type="ECO:0000313" key="1">
    <source>
        <dbReference type="EMBL" id="CAB5018553.1"/>
    </source>
</evidence>
<protein>
    <submittedName>
        <fullName evidence="1">Unannotated protein</fullName>
    </submittedName>
</protein>
<dbReference type="AlphaFoldDB" id="A0A6J7QS79"/>
<organism evidence="1">
    <name type="scientific">freshwater metagenome</name>
    <dbReference type="NCBI Taxonomy" id="449393"/>
    <lineage>
        <taxon>unclassified sequences</taxon>
        <taxon>metagenomes</taxon>
        <taxon>ecological metagenomes</taxon>
    </lineage>
</organism>